<reference evidence="2" key="2">
    <citation type="journal article" date="2015" name="Fish Shellfish Immunol.">
        <title>Early steps in the European eel (Anguilla anguilla)-Vibrio vulnificus interaction in the gills: Role of the RtxA13 toxin.</title>
        <authorList>
            <person name="Callol A."/>
            <person name="Pajuelo D."/>
            <person name="Ebbesson L."/>
            <person name="Teles M."/>
            <person name="MacKenzie S."/>
            <person name="Amaro C."/>
        </authorList>
    </citation>
    <scope>NUCLEOTIDE SEQUENCE</scope>
</reference>
<protein>
    <submittedName>
        <fullName evidence="2">Uncharacterized protein</fullName>
    </submittedName>
</protein>
<dbReference type="EMBL" id="GBXM01020079">
    <property type="protein sequence ID" value="JAH88498.1"/>
    <property type="molecule type" value="Transcribed_RNA"/>
</dbReference>
<name>A0A0E9WG85_ANGAN</name>
<keyword evidence="1" id="KW-0472">Membrane</keyword>
<sequence>MFSLLSSLTALRSPGSFVLFVLCSMYQVIAFLLALTSVS</sequence>
<organism evidence="2">
    <name type="scientific">Anguilla anguilla</name>
    <name type="common">European freshwater eel</name>
    <name type="synonym">Muraena anguilla</name>
    <dbReference type="NCBI Taxonomy" id="7936"/>
    <lineage>
        <taxon>Eukaryota</taxon>
        <taxon>Metazoa</taxon>
        <taxon>Chordata</taxon>
        <taxon>Craniata</taxon>
        <taxon>Vertebrata</taxon>
        <taxon>Euteleostomi</taxon>
        <taxon>Actinopterygii</taxon>
        <taxon>Neopterygii</taxon>
        <taxon>Teleostei</taxon>
        <taxon>Anguilliformes</taxon>
        <taxon>Anguillidae</taxon>
        <taxon>Anguilla</taxon>
    </lineage>
</organism>
<keyword evidence="1" id="KW-1133">Transmembrane helix</keyword>
<dbReference type="AlphaFoldDB" id="A0A0E9WG85"/>
<feature type="transmembrane region" description="Helical" evidence="1">
    <location>
        <begin position="15"/>
        <end position="35"/>
    </location>
</feature>
<accession>A0A0E9WG85</accession>
<keyword evidence="1" id="KW-0812">Transmembrane</keyword>
<reference evidence="2" key="1">
    <citation type="submission" date="2014-11" db="EMBL/GenBank/DDBJ databases">
        <authorList>
            <person name="Amaro Gonzalez C."/>
        </authorList>
    </citation>
    <scope>NUCLEOTIDE SEQUENCE</scope>
</reference>
<evidence type="ECO:0000256" key="1">
    <source>
        <dbReference type="SAM" id="Phobius"/>
    </source>
</evidence>
<evidence type="ECO:0000313" key="2">
    <source>
        <dbReference type="EMBL" id="JAH88498.1"/>
    </source>
</evidence>
<proteinExistence type="predicted"/>